<dbReference type="AlphaFoldDB" id="A0A512TPW1"/>
<protein>
    <submittedName>
        <fullName evidence="2">Uncharacterized protein</fullName>
    </submittedName>
</protein>
<accession>A0A512TPW1</accession>
<gene>
    <name evidence="2" type="ORF">CBU02nite_25970</name>
</gene>
<sequence length="188" mass="21362">MNIKIANLNGNNSARIAVDSAIITILLNFLAFIINSPATINVMLDNRLDIPQLILTKGRNGKLDLSIFFDYKYKWLKKLINKFGGAKIKIINTGWTSIEIEKRQEYPSGAIDYSNPSKYILIDFNKLIPDDKLNGKVYFQLIISSNTTIKSDGEISTEVNCKKVVKLLKSILINIECEKELVMYRELD</sequence>
<dbReference type="EMBL" id="BKBC01000040">
    <property type="protein sequence ID" value="GEQ22091.1"/>
    <property type="molecule type" value="Genomic_DNA"/>
</dbReference>
<dbReference type="Proteomes" id="UP000321089">
    <property type="component" value="Unassembled WGS sequence"/>
</dbReference>
<name>A0A512TPW1_CLOBU</name>
<reference evidence="2 3" key="1">
    <citation type="submission" date="2019-07" db="EMBL/GenBank/DDBJ databases">
        <title>Whole genome shotgun sequence of Clostridium butyricum NBRC 3858.</title>
        <authorList>
            <person name="Hosoyama A."/>
            <person name="Uohara A."/>
            <person name="Ohji S."/>
            <person name="Ichikawa N."/>
        </authorList>
    </citation>
    <scope>NUCLEOTIDE SEQUENCE [LARGE SCALE GENOMIC DNA]</scope>
    <source>
        <strain evidence="2 3">NBRC 3858</strain>
    </source>
</reference>
<dbReference type="RefSeq" id="WP_146868755.1">
    <property type="nucleotide sequence ID" value="NZ_BKBC01000040.1"/>
</dbReference>
<organism evidence="2 3">
    <name type="scientific">Clostridium butyricum</name>
    <dbReference type="NCBI Taxonomy" id="1492"/>
    <lineage>
        <taxon>Bacteria</taxon>
        <taxon>Bacillati</taxon>
        <taxon>Bacillota</taxon>
        <taxon>Clostridia</taxon>
        <taxon>Eubacteriales</taxon>
        <taxon>Clostridiaceae</taxon>
        <taxon>Clostridium</taxon>
    </lineage>
</organism>
<feature type="transmembrane region" description="Helical" evidence="1">
    <location>
        <begin position="20"/>
        <end position="44"/>
    </location>
</feature>
<keyword evidence="1" id="KW-0812">Transmembrane</keyword>
<evidence type="ECO:0000256" key="1">
    <source>
        <dbReference type="SAM" id="Phobius"/>
    </source>
</evidence>
<proteinExistence type="predicted"/>
<keyword evidence="1" id="KW-0472">Membrane</keyword>
<evidence type="ECO:0000313" key="2">
    <source>
        <dbReference type="EMBL" id="GEQ22091.1"/>
    </source>
</evidence>
<evidence type="ECO:0000313" key="3">
    <source>
        <dbReference type="Proteomes" id="UP000321089"/>
    </source>
</evidence>
<comment type="caution">
    <text evidence="2">The sequence shown here is derived from an EMBL/GenBank/DDBJ whole genome shotgun (WGS) entry which is preliminary data.</text>
</comment>
<keyword evidence="1" id="KW-1133">Transmembrane helix</keyword>